<protein>
    <submittedName>
        <fullName evidence="2">HDOD domain-containing protein</fullName>
    </submittedName>
</protein>
<dbReference type="KEGG" id="tcd:AAIA72_16485"/>
<dbReference type="PANTHER" id="PTHR33525">
    <property type="match status" value="1"/>
</dbReference>
<dbReference type="SMART" id="SM00471">
    <property type="entry name" value="HDc"/>
    <property type="match status" value="1"/>
</dbReference>
<name>A0AB39UW08_9GAMM</name>
<evidence type="ECO:0000259" key="1">
    <source>
        <dbReference type="PROSITE" id="PS51833"/>
    </source>
</evidence>
<dbReference type="SUPFAM" id="SSF109604">
    <property type="entry name" value="HD-domain/PDEase-like"/>
    <property type="match status" value="1"/>
</dbReference>
<accession>A0AB39UW08</accession>
<sequence length="311" mass="34736">MLVVEQATLNQMIREAPRQGYGVSDIRADDDPAYALIAAIQEALKQNSLRLPSLPDMAFMIRQAADRPDCSVDDLVQLITRDPAMTAKLIHVANSPLFRGFREIESCKDAVIRLGLEATRQLVTIYALRELFSTRHAALRQRMQRLWEHSIQIAALSGVLANMTPGLSRERAVLAGILHDIGAIPAILFAEDQPQLVSNPELLERLISETQADIGAALLQHWQFAGDLIEVVTHAEDWQWESGQDQATYADVVIIAQMHQAVREHRIGLPPMDQVPAFRKLALGELTPERSLQVLHMAEDDIQQLKRTLTA</sequence>
<dbReference type="AlphaFoldDB" id="A0AB39UW08"/>
<proteinExistence type="predicted"/>
<dbReference type="PANTHER" id="PTHR33525:SF3">
    <property type="entry name" value="RIBONUCLEASE Y"/>
    <property type="match status" value="1"/>
</dbReference>
<feature type="domain" description="HDOD" evidence="1">
    <location>
        <begin position="51"/>
        <end position="238"/>
    </location>
</feature>
<dbReference type="Pfam" id="PF08668">
    <property type="entry name" value="HDOD"/>
    <property type="match status" value="1"/>
</dbReference>
<reference evidence="2" key="1">
    <citation type="submission" date="2024-05" db="EMBL/GenBank/DDBJ databases">
        <title>Genome sequencing of novel strain.</title>
        <authorList>
            <person name="Ganbat D."/>
            <person name="Ganbat S."/>
            <person name="Lee S.-J."/>
        </authorList>
    </citation>
    <scope>NUCLEOTIDE SEQUENCE</scope>
    <source>
        <strain evidence="2">SMD15-11</strain>
    </source>
</reference>
<dbReference type="InterPro" id="IPR003607">
    <property type="entry name" value="HD/PDEase_dom"/>
</dbReference>
<evidence type="ECO:0000313" key="2">
    <source>
        <dbReference type="EMBL" id="XDT72370.1"/>
    </source>
</evidence>
<dbReference type="RefSeq" id="WP_369601380.1">
    <property type="nucleotide sequence ID" value="NZ_CP154858.1"/>
</dbReference>
<dbReference type="InterPro" id="IPR052340">
    <property type="entry name" value="RNase_Y/CdgJ"/>
</dbReference>
<dbReference type="EMBL" id="CP154858">
    <property type="protein sequence ID" value="XDT72370.1"/>
    <property type="molecule type" value="Genomic_DNA"/>
</dbReference>
<gene>
    <name evidence="2" type="ORF">AAIA72_16485</name>
</gene>
<dbReference type="PROSITE" id="PS51833">
    <property type="entry name" value="HDOD"/>
    <property type="match status" value="1"/>
</dbReference>
<organism evidence="2">
    <name type="scientific">Thermohahella caldifontis</name>
    <dbReference type="NCBI Taxonomy" id="3142973"/>
    <lineage>
        <taxon>Bacteria</taxon>
        <taxon>Pseudomonadati</taxon>
        <taxon>Pseudomonadota</taxon>
        <taxon>Gammaproteobacteria</taxon>
        <taxon>Oceanospirillales</taxon>
        <taxon>Hahellaceae</taxon>
        <taxon>Thermohahella</taxon>
    </lineage>
</organism>
<dbReference type="InterPro" id="IPR013976">
    <property type="entry name" value="HDOD"/>
</dbReference>
<dbReference type="Gene3D" id="1.10.3210.10">
    <property type="entry name" value="Hypothetical protein af1432"/>
    <property type="match status" value="1"/>
</dbReference>